<dbReference type="Gene3D" id="3.40.50.300">
    <property type="entry name" value="P-loop containing nucleotide triphosphate hydrolases"/>
    <property type="match status" value="1"/>
</dbReference>
<accession>A0A7X0C0V4</accession>
<dbReference type="InterPro" id="IPR050107">
    <property type="entry name" value="ABC_carbohydrate_import_ATPase"/>
</dbReference>
<keyword evidence="4" id="KW-0813">Transport</keyword>
<dbReference type="SUPFAM" id="SSF52540">
    <property type="entry name" value="P-loop containing nucleoside triphosphate hydrolases"/>
    <property type="match status" value="1"/>
</dbReference>
<dbReference type="InterPro" id="IPR027417">
    <property type="entry name" value="P-loop_NTPase"/>
</dbReference>
<evidence type="ECO:0000256" key="2">
    <source>
        <dbReference type="ARBA" id="ARBA00022840"/>
    </source>
</evidence>
<dbReference type="Proteomes" id="UP000583800">
    <property type="component" value="Unassembled WGS sequence"/>
</dbReference>
<feature type="region of interest" description="Disordered" evidence="3">
    <location>
        <begin position="96"/>
        <end position="123"/>
    </location>
</feature>
<dbReference type="AlphaFoldDB" id="A0A7X0C0V4"/>
<dbReference type="PANTHER" id="PTHR43790">
    <property type="entry name" value="CARBOHYDRATE TRANSPORT ATP-BINDING PROTEIN MG119-RELATED"/>
    <property type="match status" value="1"/>
</dbReference>
<proteinExistence type="predicted"/>
<keyword evidence="5" id="KW-1185">Reference proteome</keyword>
<feature type="compositionally biased region" description="Basic residues" evidence="3">
    <location>
        <begin position="99"/>
        <end position="110"/>
    </location>
</feature>
<dbReference type="GO" id="GO:0005524">
    <property type="term" value="F:ATP binding"/>
    <property type="evidence" value="ECO:0007669"/>
    <property type="project" value="UniProtKB-KW"/>
</dbReference>
<gene>
    <name evidence="4" type="ORF">FHU36_001884</name>
</gene>
<reference evidence="4 5" key="1">
    <citation type="submission" date="2020-08" db="EMBL/GenBank/DDBJ databases">
        <title>Sequencing the genomes of 1000 actinobacteria strains.</title>
        <authorList>
            <person name="Klenk H.-P."/>
        </authorList>
    </citation>
    <scope>NUCLEOTIDE SEQUENCE [LARGE SCALE GENOMIC DNA]</scope>
    <source>
        <strain evidence="4 5">DSM 45913</strain>
    </source>
</reference>
<evidence type="ECO:0000313" key="5">
    <source>
        <dbReference type="Proteomes" id="UP000583800"/>
    </source>
</evidence>
<comment type="caution">
    <text evidence="4">The sequence shown here is derived from an EMBL/GenBank/DDBJ whole genome shotgun (WGS) entry which is preliminary data.</text>
</comment>
<keyword evidence="2" id="KW-0067">ATP-binding</keyword>
<keyword evidence="4" id="KW-0762">Sugar transport</keyword>
<dbReference type="PANTHER" id="PTHR43790:SF8">
    <property type="entry name" value="SUGAR ABC TRANSPORTER ATP-BINDING PROTEIN"/>
    <property type="match status" value="1"/>
</dbReference>
<organism evidence="4 5">
    <name type="scientific">Nonomuraea muscovyensis</name>
    <dbReference type="NCBI Taxonomy" id="1124761"/>
    <lineage>
        <taxon>Bacteria</taxon>
        <taxon>Bacillati</taxon>
        <taxon>Actinomycetota</taxon>
        <taxon>Actinomycetes</taxon>
        <taxon>Streptosporangiales</taxon>
        <taxon>Streptosporangiaceae</taxon>
        <taxon>Nonomuraea</taxon>
    </lineage>
</organism>
<keyword evidence="1" id="KW-0547">Nucleotide-binding</keyword>
<evidence type="ECO:0000256" key="1">
    <source>
        <dbReference type="ARBA" id="ARBA00022741"/>
    </source>
</evidence>
<name>A0A7X0C0V4_9ACTN</name>
<evidence type="ECO:0000256" key="3">
    <source>
        <dbReference type="SAM" id="MobiDB-lite"/>
    </source>
</evidence>
<dbReference type="EMBL" id="JACHJB010000001">
    <property type="protein sequence ID" value="MBB6345375.1"/>
    <property type="molecule type" value="Genomic_DNA"/>
</dbReference>
<evidence type="ECO:0000313" key="4">
    <source>
        <dbReference type="EMBL" id="MBB6345375.1"/>
    </source>
</evidence>
<protein>
    <submittedName>
        <fullName evidence="4">ABC-type sugar transport system ATPase subunit</fullName>
    </submittedName>
</protein>
<sequence>MRCVSGIHRPDRGQIFFDGEERAFHSPEKAREAGIETVHQNLALVEDLTVWQNLFLNRELVRRPGPVALLDRRAMRDRAREMVSTLTVNVPAVGSRVRPGARARHPRSRRTIASGRCTRSATG</sequence>